<evidence type="ECO:0000256" key="4">
    <source>
        <dbReference type="ARBA" id="ARBA00023136"/>
    </source>
</evidence>
<dbReference type="PANTHER" id="PTHR43847">
    <property type="entry name" value="BLL3993 PROTEIN"/>
    <property type="match status" value="1"/>
</dbReference>
<reference evidence="6 7" key="1">
    <citation type="submission" date="2018-08" db="EMBL/GenBank/DDBJ databases">
        <title>Genome and evolution of the arbuscular mycorrhizal fungus Diversispora epigaea (formerly Glomus versiforme) and its bacterial endosymbionts.</title>
        <authorList>
            <person name="Sun X."/>
            <person name="Fei Z."/>
            <person name="Harrison M."/>
        </authorList>
    </citation>
    <scope>NUCLEOTIDE SEQUENCE [LARGE SCALE GENOMIC DNA]</scope>
    <source>
        <strain evidence="6 7">IT104</strain>
    </source>
</reference>
<evidence type="ECO:0000256" key="1">
    <source>
        <dbReference type="ARBA" id="ARBA00004141"/>
    </source>
</evidence>
<keyword evidence="5" id="KW-0949">S-adenosyl-L-methionine</keyword>
<organism evidence="6 7">
    <name type="scientific">Diversispora epigaea</name>
    <dbReference type="NCBI Taxonomy" id="1348612"/>
    <lineage>
        <taxon>Eukaryota</taxon>
        <taxon>Fungi</taxon>
        <taxon>Fungi incertae sedis</taxon>
        <taxon>Mucoromycota</taxon>
        <taxon>Glomeromycotina</taxon>
        <taxon>Glomeromycetes</taxon>
        <taxon>Diversisporales</taxon>
        <taxon>Diversisporaceae</taxon>
        <taxon>Diversispora</taxon>
    </lineage>
</organism>
<keyword evidence="3 5" id="KW-1133">Transmembrane helix</keyword>
<feature type="transmembrane region" description="Helical" evidence="5">
    <location>
        <begin position="136"/>
        <end position="157"/>
    </location>
</feature>
<dbReference type="AlphaFoldDB" id="A0A397JQQ8"/>
<evidence type="ECO:0000313" key="7">
    <source>
        <dbReference type="Proteomes" id="UP000266861"/>
    </source>
</evidence>
<dbReference type="EC" id="2.1.1.100" evidence="5"/>
<comment type="catalytic activity">
    <reaction evidence="5">
        <text>[protein]-C-terminal S-[(2E,6E)-farnesyl]-L-cysteine + S-adenosyl-L-methionine = [protein]-C-terminal S-[(2E,6E)-farnesyl]-L-cysteine methyl ester + S-adenosyl-L-homocysteine</text>
        <dbReference type="Rhea" id="RHEA:21672"/>
        <dbReference type="Rhea" id="RHEA-COMP:12125"/>
        <dbReference type="Rhea" id="RHEA-COMP:12126"/>
        <dbReference type="ChEBI" id="CHEBI:57856"/>
        <dbReference type="ChEBI" id="CHEBI:59789"/>
        <dbReference type="ChEBI" id="CHEBI:90510"/>
        <dbReference type="ChEBI" id="CHEBI:90511"/>
        <dbReference type="EC" id="2.1.1.100"/>
    </reaction>
</comment>
<dbReference type="Pfam" id="PF04140">
    <property type="entry name" value="ICMT"/>
    <property type="match status" value="1"/>
</dbReference>
<evidence type="ECO:0000313" key="6">
    <source>
        <dbReference type="EMBL" id="RHZ89198.1"/>
    </source>
</evidence>
<dbReference type="GO" id="GO:0032259">
    <property type="term" value="P:methylation"/>
    <property type="evidence" value="ECO:0007669"/>
    <property type="project" value="UniProtKB-KW"/>
</dbReference>
<keyword evidence="5" id="KW-0489">Methyltransferase</keyword>
<keyword evidence="4 5" id="KW-0472">Membrane</keyword>
<comment type="similarity">
    <text evidence="5">Belongs to the class VI-like SAM-binding methyltransferase superfamily. Isoprenylcysteine carboxyl methyltransferase family.</text>
</comment>
<sequence length="237" mass="28186">MISKFIFVTILFYYLAKVSTPPNKIKSTFQDVYKREGIIGTFMYFLRVFGVFQLSMIYGFYVFLMYQQEYSGKPEFISNDLPRLSKWENTFIVVSILKIIGIALRLWCYKTLAEFFTFDITINKHHKLITHGPYRYLIHPSYAALLFLWPYLSYLASQFPPFIKLYESSLSPMTYSIFSFTILTCHPSSIVFKILITLTIIAMSNRMIKEEVMLKDHFGKEWDNYVKTRWRLIPYLI</sequence>
<keyword evidence="7" id="KW-1185">Reference proteome</keyword>
<dbReference type="PANTHER" id="PTHR43847:SF1">
    <property type="entry name" value="BLL3993 PROTEIN"/>
    <property type="match status" value="1"/>
</dbReference>
<dbReference type="GO" id="GO:0005789">
    <property type="term" value="C:endoplasmic reticulum membrane"/>
    <property type="evidence" value="ECO:0007669"/>
    <property type="project" value="UniProtKB-SubCell"/>
</dbReference>
<proteinExistence type="inferred from homology"/>
<gene>
    <name evidence="6" type="ORF">Glove_18g40</name>
</gene>
<dbReference type="OrthoDB" id="422086at2759"/>
<feature type="transmembrane region" description="Helical" evidence="5">
    <location>
        <begin position="90"/>
        <end position="108"/>
    </location>
</feature>
<feature type="transmembrane region" description="Helical" evidence="5">
    <location>
        <begin position="177"/>
        <end position="203"/>
    </location>
</feature>
<comment type="subcellular location">
    <subcellularLocation>
        <location evidence="5">Endoplasmic reticulum membrane</location>
        <topology evidence="5">Multi-pass membrane protein</topology>
    </subcellularLocation>
    <subcellularLocation>
        <location evidence="1">Membrane</location>
        <topology evidence="1">Multi-pass membrane protein</topology>
    </subcellularLocation>
</comment>
<comment type="caution">
    <text evidence="6">The sequence shown here is derived from an EMBL/GenBank/DDBJ whole genome shotgun (WGS) entry which is preliminary data.</text>
</comment>
<keyword evidence="5" id="KW-0808">Transferase</keyword>
<keyword evidence="5" id="KW-0256">Endoplasmic reticulum</keyword>
<name>A0A397JQQ8_9GLOM</name>
<dbReference type="EMBL" id="PQFF01000016">
    <property type="protein sequence ID" value="RHZ89198.1"/>
    <property type="molecule type" value="Genomic_DNA"/>
</dbReference>
<dbReference type="STRING" id="1348612.A0A397JQQ8"/>
<protein>
    <recommendedName>
        <fullName evidence="5">Protein-S-isoprenylcysteine O-methyltransferase</fullName>
        <ecNumber evidence="5">2.1.1.100</ecNumber>
    </recommendedName>
</protein>
<feature type="transmembrane region" description="Helical" evidence="5">
    <location>
        <begin position="44"/>
        <end position="66"/>
    </location>
</feature>
<evidence type="ECO:0000256" key="5">
    <source>
        <dbReference type="RuleBase" id="RU362022"/>
    </source>
</evidence>
<accession>A0A397JQQ8</accession>
<evidence type="ECO:0000256" key="2">
    <source>
        <dbReference type="ARBA" id="ARBA00022692"/>
    </source>
</evidence>
<dbReference type="Proteomes" id="UP000266861">
    <property type="component" value="Unassembled WGS sequence"/>
</dbReference>
<dbReference type="GO" id="GO:0004671">
    <property type="term" value="F:protein C-terminal S-isoprenylcysteine carboxyl O-methyltransferase activity"/>
    <property type="evidence" value="ECO:0007669"/>
    <property type="project" value="UniProtKB-EC"/>
</dbReference>
<keyword evidence="2 5" id="KW-0812">Transmembrane</keyword>
<dbReference type="InterPro" id="IPR007269">
    <property type="entry name" value="ICMT_MeTrfase"/>
</dbReference>
<dbReference type="Gene3D" id="1.20.120.1630">
    <property type="match status" value="1"/>
</dbReference>
<evidence type="ECO:0000256" key="3">
    <source>
        <dbReference type="ARBA" id="ARBA00022989"/>
    </source>
</evidence>
<dbReference type="InterPro" id="IPR052527">
    <property type="entry name" value="Metal_cation-efflux_comp"/>
</dbReference>